<feature type="domain" description="Ig-like" evidence="14">
    <location>
        <begin position="174"/>
        <end position="261"/>
    </location>
</feature>
<evidence type="ECO:0000256" key="5">
    <source>
        <dbReference type="ARBA" id="ARBA00022989"/>
    </source>
</evidence>
<dbReference type="SUPFAM" id="SSF48726">
    <property type="entry name" value="Immunoglobulin"/>
    <property type="match status" value="2"/>
</dbReference>
<keyword evidence="4" id="KW-0732">Signal</keyword>
<accession>A0ABD1J1N5</accession>
<evidence type="ECO:0000259" key="14">
    <source>
        <dbReference type="PROSITE" id="PS50835"/>
    </source>
</evidence>
<dbReference type="PROSITE" id="PS50835">
    <property type="entry name" value="IG_LIKE"/>
    <property type="match status" value="1"/>
</dbReference>
<dbReference type="InterPro" id="IPR036179">
    <property type="entry name" value="Ig-like_dom_sf"/>
</dbReference>
<keyword evidence="2" id="KW-0963">Cytoplasm</keyword>
<dbReference type="Gene3D" id="2.60.40.10">
    <property type="entry name" value="Immunoglobulins"/>
    <property type="match status" value="2"/>
</dbReference>
<feature type="compositionally biased region" description="Polar residues" evidence="12">
    <location>
        <begin position="1"/>
        <end position="15"/>
    </location>
</feature>
<proteinExistence type="predicted"/>
<dbReference type="GO" id="GO:0012505">
    <property type="term" value="C:endomembrane system"/>
    <property type="evidence" value="ECO:0007669"/>
    <property type="project" value="UniProtKB-SubCell"/>
</dbReference>
<dbReference type="InterPro" id="IPR052280">
    <property type="entry name" value="HEPACAM_domain"/>
</dbReference>
<feature type="compositionally biased region" description="Basic and acidic residues" evidence="12">
    <location>
        <begin position="16"/>
        <end position="29"/>
    </location>
</feature>
<comment type="caution">
    <text evidence="15">The sequence shown here is derived from an EMBL/GenBank/DDBJ whole genome shotgun (WGS) entry which is preliminary data.</text>
</comment>
<dbReference type="SMART" id="SM00409">
    <property type="entry name" value="IG"/>
    <property type="match status" value="3"/>
</dbReference>
<dbReference type="Proteomes" id="UP001591681">
    <property type="component" value="Unassembled WGS sequence"/>
</dbReference>
<name>A0ABD1J1N5_9TELE</name>
<evidence type="ECO:0000313" key="15">
    <source>
        <dbReference type="EMBL" id="KAL2080031.1"/>
    </source>
</evidence>
<gene>
    <name evidence="15" type="ORF">ACEWY4_023824</name>
</gene>
<evidence type="ECO:0000256" key="13">
    <source>
        <dbReference type="SAM" id="Phobius"/>
    </source>
</evidence>
<evidence type="ECO:0000256" key="12">
    <source>
        <dbReference type="SAM" id="MobiDB-lite"/>
    </source>
</evidence>
<keyword evidence="10" id="KW-0393">Immunoglobulin domain</keyword>
<dbReference type="GO" id="GO:0005737">
    <property type="term" value="C:cytoplasm"/>
    <property type="evidence" value="ECO:0007669"/>
    <property type="project" value="UniProtKB-SubCell"/>
</dbReference>
<dbReference type="PANTHER" id="PTHR44888">
    <property type="entry name" value="HEPACAM FAMILY MEMBER 2-RELATED"/>
    <property type="match status" value="1"/>
</dbReference>
<feature type="transmembrane region" description="Helical" evidence="13">
    <location>
        <begin position="373"/>
        <end position="396"/>
    </location>
</feature>
<dbReference type="SMART" id="SM00408">
    <property type="entry name" value="IGc2"/>
    <property type="match status" value="1"/>
</dbReference>
<evidence type="ECO:0000256" key="11">
    <source>
        <dbReference type="ARBA" id="ARBA00046288"/>
    </source>
</evidence>
<evidence type="ECO:0000256" key="10">
    <source>
        <dbReference type="ARBA" id="ARBA00023319"/>
    </source>
</evidence>
<dbReference type="InterPro" id="IPR003598">
    <property type="entry name" value="Ig_sub2"/>
</dbReference>
<keyword evidence="7" id="KW-1015">Disulfide bond</keyword>
<dbReference type="InterPro" id="IPR007110">
    <property type="entry name" value="Ig-like_dom"/>
</dbReference>
<comment type="subcellular location">
    <subcellularLocation>
        <location evidence="1">Cytoplasm</location>
    </subcellularLocation>
    <subcellularLocation>
        <location evidence="11">Endomembrane system</location>
        <topology evidence="11">Single-pass type I membrane protein</topology>
    </subcellularLocation>
</comment>
<keyword evidence="9" id="KW-0131">Cell cycle</keyword>
<dbReference type="Pfam" id="PF13927">
    <property type="entry name" value="Ig_3"/>
    <property type="match status" value="1"/>
</dbReference>
<reference evidence="15 16" key="1">
    <citation type="submission" date="2024-09" db="EMBL/GenBank/DDBJ databases">
        <title>A chromosome-level genome assembly of Gray's grenadier anchovy, Coilia grayii.</title>
        <authorList>
            <person name="Fu Z."/>
        </authorList>
    </citation>
    <scope>NUCLEOTIDE SEQUENCE [LARGE SCALE GENOMIC DNA]</scope>
    <source>
        <strain evidence="15">G4</strain>
        <tissue evidence="15">Muscle</tissue>
    </source>
</reference>
<organism evidence="15 16">
    <name type="scientific">Coilia grayii</name>
    <name type="common">Gray's grenadier anchovy</name>
    <dbReference type="NCBI Taxonomy" id="363190"/>
    <lineage>
        <taxon>Eukaryota</taxon>
        <taxon>Metazoa</taxon>
        <taxon>Chordata</taxon>
        <taxon>Craniata</taxon>
        <taxon>Vertebrata</taxon>
        <taxon>Euteleostomi</taxon>
        <taxon>Actinopterygii</taxon>
        <taxon>Neopterygii</taxon>
        <taxon>Teleostei</taxon>
        <taxon>Clupei</taxon>
        <taxon>Clupeiformes</taxon>
        <taxon>Clupeoidei</taxon>
        <taxon>Engraulidae</taxon>
        <taxon>Coilinae</taxon>
        <taxon>Coilia</taxon>
    </lineage>
</organism>
<evidence type="ECO:0000256" key="1">
    <source>
        <dbReference type="ARBA" id="ARBA00004496"/>
    </source>
</evidence>
<evidence type="ECO:0000256" key="4">
    <source>
        <dbReference type="ARBA" id="ARBA00022729"/>
    </source>
</evidence>
<dbReference type="InterPro" id="IPR013783">
    <property type="entry name" value="Ig-like_fold"/>
</dbReference>
<evidence type="ECO:0000313" key="16">
    <source>
        <dbReference type="Proteomes" id="UP001591681"/>
    </source>
</evidence>
<evidence type="ECO:0000256" key="3">
    <source>
        <dbReference type="ARBA" id="ARBA00022692"/>
    </source>
</evidence>
<feature type="region of interest" description="Disordered" evidence="12">
    <location>
        <begin position="1"/>
        <end position="29"/>
    </location>
</feature>
<dbReference type="EMBL" id="JBHFQA010000021">
    <property type="protein sequence ID" value="KAL2080031.1"/>
    <property type="molecule type" value="Genomic_DNA"/>
</dbReference>
<keyword evidence="3 13" id="KW-0812">Transmembrane</keyword>
<sequence length="488" mass="54602">MLSSVPSPCHKTNSSSEDRTGPGRDADTMKPVRSAASLLVCATVFLLSGTSISTVSARTLILHGTKGLPLTLPVRTRFPLAKVSYQGSWGKTQSDHFHLVTFKNGNVIVSGLHEDRISLNFSDLSLHIHSLDKSDEGEYMLELNIMILEAHRQGKVHHVKEKVYVTVDVPVSAPAIEKRPAYELVEDRDNVTWTCSVTNGTRVQYQWLKDNIPIRLGERHTLSSANDTLTISPVRKEDIGQYTCMVRNNISQRRSQSMELNIYYGPYNLVIKSHQGPENQGVFLVDPDELVLFDCLADSNPPNSCEWISKIGNRTKLVMIGTRLKVTSHEMAQANNFVVRAINNVTQKEDEAQFTLVFTPGSGKQKFTQEGNFLSPLAAISLCCLIIFSVCVLLVFRRACHPRQVIITMKDTLSKRPITEQKRPHRSGHEDATEDFGIYEFVAVPGRMDSTQTSCRSLARPESTHDLNTTIYDVIRRIPETPTLSLLK</sequence>
<evidence type="ECO:0000256" key="6">
    <source>
        <dbReference type="ARBA" id="ARBA00023136"/>
    </source>
</evidence>
<dbReference type="InterPro" id="IPR003599">
    <property type="entry name" value="Ig_sub"/>
</dbReference>
<evidence type="ECO:0000256" key="8">
    <source>
        <dbReference type="ARBA" id="ARBA00023180"/>
    </source>
</evidence>
<evidence type="ECO:0000256" key="9">
    <source>
        <dbReference type="ARBA" id="ARBA00023306"/>
    </source>
</evidence>
<dbReference type="PANTHER" id="PTHR44888:SF1">
    <property type="entry name" value="HEPACAM FAMILY MEMBER 2"/>
    <property type="match status" value="1"/>
</dbReference>
<keyword evidence="8" id="KW-0325">Glycoprotein</keyword>
<keyword evidence="6 13" id="KW-0472">Membrane</keyword>
<dbReference type="AlphaFoldDB" id="A0ABD1J1N5"/>
<keyword evidence="16" id="KW-1185">Reference proteome</keyword>
<evidence type="ECO:0000256" key="7">
    <source>
        <dbReference type="ARBA" id="ARBA00023157"/>
    </source>
</evidence>
<protein>
    <recommendedName>
        <fullName evidence="14">Ig-like domain-containing protein</fullName>
    </recommendedName>
</protein>
<evidence type="ECO:0000256" key="2">
    <source>
        <dbReference type="ARBA" id="ARBA00022490"/>
    </source>
</evidence>
<keyword evidence="5 13" id="KW-1133">Transmembrane helix</keyword>